<protein>
    <submittedName>
        <fullName evidence="1">TonB-dependent receptor</fullName>
    </submittedName>
</protein>
<keyword evidence="1" id="KW-0675">Receptor</keyword>
<dbReference type="Proteomes" id="UP000826212">
    <property type="component" value="Chromosome"/>
</dbReference>
<evidence type="ECO:0000313" key="2">
    <source>
        <dbReference type="Proteomes" id="UP000826212"/>
    </source>
</evidence>
<organism evidence="1 2">
    <name type="scientific">Halosquirtibacter laminarini</name>
    <dbReference type="NCBI Taxonomy" id="3374600"/>
    <lineage>
        <taxon>Bacteria</taxon>
        <taxon>Pseudomonadati</taxon>
        <taxon>Bacteroidota</taxon>
        <taxon>Bacteroidia</taxon>
        <taxon>Marinilabiliales</taxon>
        <taxon>Prolixibacteraceae</taxon>
        <taxon>Halosquirtibacter</taxon>
    </lineage>
</organism>
<accession>A0AC61NEJ4</accession>
<gene>
    <name evidence="1" type="ORF">K4L44_15645</name>
</gene>
<proteinExistence type="predicted"/>
<sequence>MKFFFIINILCTLSAGATNTVSNNNFSKNTREIIKDDGLEKTIKGKITDVSGEPIPGVNIYSKKNPLNGTISDFDGNYSIRLNKGDTEVVFTYIGYKEQIVKISNNLVINVTLKEDVTGLNEVVVRGFGTQKKVNITGSVASVTSEKIEDRPVQNVTQALQGLVAGMNFGTSGGGALNNKMQINIRGTGTIGGGSNSSPLVLIDGMEGDMNSLNPQDIESISVLKDASASSIYGSRAAFGVILITTKKGKIGSMKVSYNTNFRWSDPLLLPKMMNSLDFANYWNEGLKNSGSNPMFDQETIDRIIQYQKGEITDQTIAKDNGRWALWDKPNANTDWFKEHYKSWAPSQEHAINMTGGSEKVQYYLSTNYLGQDGLLTHAQDSYKRFTLTANVTAKLADKLTIKYGSKFIRENYKTASAHNSLFFHNIARRWPVNPTKDPNGNYAEGSQIQELENGGRKSDEKDQLYNQFRLDFEPIKGFKIISELNYRTDTYFNSRYELPVYAYDTDNKPYPIASGYASPGSSMASEFSAKNTYFNPNIYSEWSQNINDHSFTLLTGFQSESNNYRKFGGYRKDLITSELPTINTATGDDIITSGGKNAWSTAGFFGRLNYNYKEKYLIELNARYDGTSRFLQEKRWNLFPSVSGGWNLSKESFWKPIKNTVNTFKLRASWGELGNQNTKKLYPFYVTMPIGVNNGGWLIDGKKTNTANSPGLVSSSLTWETVRSWNVGLDAGVFDNRLTVVFDYFNRITKNMVGPAPSLPVTLGTDVPKINNADMKSWGFELELAWRDNIGDFSYGIRGLLADDQQKVTRYPNETGNLDTWYSGKMNNEIWGYSTQGIAKTDQEMNDWLKKNNQNSLGDNWAAGDIMYQDINGDEEINSGANTLDDHGDLKIIGNSTPRFKYSIDIDMAFKGFDFRMLWQGVGKRDYALGGPYFWGANSNMWQAAAFESHLDYFRPEGHELGANLDAYYPRPLMDRGGKNTRTQTRYLQNAAYLRLKNIQLGYTISKNITKRVGISKLRLYVSGENLLTFTKMSKMFDPETISGGWSDGKIYPLSKTISIGANITF</sequence>
<reference evidence="1" key="1">
    <citation type="submission" date="2021-08" db="EMBL/GenBank/DDBJ databases">
        <title>Novel anaerobic bacterium isolated from sea squirt in East Sea, Republic of Korea.</title>
        <authorList>
            <person name="Nguyen T.H."/>
            <person name="Li Z."/>
            <person name="Lee Y.-J."/>
            <person name="Ko J."/>
            <person name="Kim S.-G."/>
        </authorList>
    </citation>
    <scope>NUCLEOTIDE SEQUENCE</scope>
    <source>
        <strain evidence="1">KCTC 25031</strain>
    </source>
</reference>
<name>A0AC61NEJ4_9BACT</name>
<dbReference type="EMBL" id="CP081303">
    <property type="protein sequence ID" value="QZE13941.1"/>
    <property type="molecule type" value="Genomic_DNA"/>
</dbReference>
<evidence type="ECO:0000313" key="1">
    <source>
        <dbReference type="EMBL" id="QZE13941.1"/>
    </source>
</evidence>
<keyword evidence="2" id="KW-1185">Reference proteome</keyword>